<dbReference type="InterPro" id="IPR036388">
    <property type="entry name" value="WH-like_DNA-bd_sf"/>
</dbReference>
<dbReference type="PROSITE" id="PS50931">
    <property type="entry name" value="HTH_LYSR"/>
    <property type="match status" value="1"/>
</dbReference>
<dbReference type="PRINTS" id="PR00039">
    <property type="entry name" value="HTHLYSR"/>
</dbReference>
<evidence type="ECO:0000313" key="7">
    <source>
        <dbReference type="Proteomes" id="UP000655830"/>
    </source>
</evidence>
<protein>
    <submittedName>
        <fullName evidence="6">LysR family transcriptional regulator</fullName>
    </submittedName>
</protein>
<dbReference type="Proteomes" id="UP000655830">
    <property type="component" value="Unassembled WGS sequence"/>
</dbReference>
<dbReference type="InterPro" id="IPR000847">
    <property type="entry name" value="LysR_HTH_N"/>
</dbReference>
<evidence type="ECO:0000259" key="5">
    <source>
        <dbReference type="PROSITE" id="PS50931"/>
    </source>
</evidence>
<gene>
    <name evidence="6" type="ORF">H8718_02985</name>
</gene>
<dbReference type="GO" id="GO:0000976">
    <property type="term" value="F:transcription cis-regulatory region binding"/>
    <property type="evidence" value="ECO:0007669"/>
    <property type="project" value="TreeGrafter"/>
</dbReference>
<dbReference type="SUPFAM" id="SSF46785">
    <property type="entry name" value="Winged helix' DNA-binding domain"/>
    <property type="match status" value="1"/>
</dbReference>
<keyword evidence="4" id="KW-0804">Transcription</keyword>
<dbReference type="InterPro" id="IPR036390">
    <property type="entry name" value="WH_DNA-bd_sf"/>
</dbReference>
<accession>A0A926ID54</accession>
<comment type="similarity">
    <text evidence="1">Belongs to the LysR transcriptional regulatory family.</text>
</comment>
<dbReference type="Pfam" id="PF00126">
    <property type="entry name" value="HTH_1"/>
    <property type="match status" value="1"/>
</dbReference>
<evidence type="ECO:0000256" key="2">
    <source>
        <dbReference type="ARBA" id="ARBA00023015"/>
    </source>
</evidence>
<dbReference type="PANTHER" id="PTHR30126:SF39">
    <property type="entry name" value="HTH-TYPE TRANSCRIPTIONAL REGULATOR CYSL"/>
    <property type="match status" value="1"/>
</dbReference>
<dbReference type="EMBL" id="JACRSY010000003">
    <property type="protein sequence ID" value="MBC8578499.1"/>
    <property type="molecule type" value="Genomic_DNA"/>
</dbReference>
<proteinExistence type="inferred from homology"/>
<keyword evidence="3" id="KW-0238">DNA-binding</keyword>
<feature type="domain" description="HTH lysR-type" evidence="5">
    <location>
        <begin position="1"/>
        <end position="57"/>
    </location>
</feature>
<dbReference type="PANTHER" id="PTHR30126">
    <property type="entry name" value="HTH-TYPE TRANSCRIPTIONAL REGULATOR"/>
    <property type="match status" value="1"/>
</dbReference>
<dbReference type="SUPFAM" id="SSF53850">
    <property type="entry name" value="Periplasmic binding protein-like II"/>
    <property type="match status" value="1"/>
</dbReference>
<comment type="caution">
    <text evidence="6">The sequence shown here is derived from an EMBL/GenBank/DDBJ whole genome shotgun (WGS) entry which is preliminary data.</text>
</comment>
<evidence type="ECO:0000256" key="3">
    <source>
        <dbReference type="ARBA" id="ARBA00023125"/>
    </source>
</evidence>
<keyword evidence="2" id="KW-0805">Transcription regulation</keyword>
<evidence type="ECO:0000313" key="6">
    <source>
        <dbReference type="EMBL" id="MBC8578499.1"/>
    </source>
</evidence>
<dbReference type="InterPro" id="IPR005119">
    <property type="entry name" value="LysR_subst-bd"/>
</dbReference>
<dbReference type="Gene3D" id="1.10.10.10">
    <property type="entry name" value="Winged helix-like DNA-binding domain superfamily/Winged helix DNA-binding domain"/>
    <property type="match status" value="1"/>
</dbReference>
<dbReference type="Gene3D" id="3.40.190.290">
    <property type="match status" value="1"/>
</dbReference>
<dbReference type="Pfam" id="PF03466">
    <property type="entry name" value="LysR_substrate"/>
    <property type="match status" value="1"/>
</dbReference>
<organism evidence="6 7">
    <name type="scientific">Zhenhengia yiwuensis</name>
    <dbReference type="NCBI Taxonomy" id="2763666"/>
    <lineage>
        <taxon>Bacteria</taxon>
        <taxon>Bacillati</taxon>
        <taxon>Bacillota</taxon>
        <taxon>Clostridia</taxon>
        <taxon>Lachnospirales</taxon>
        <taxon>Lachnospiraceae</taxon>
        <taxon>Zhenhengia</taxon>
    </lineage>
</organism>
<dbReference type="RefSeq" id="WP_177671438.1">
    <property type="nucleotide sequence ID" value="NZ_JACRSY010000003.1"/>
</dbReference>
<reference evidence="6" key="1">
    <citation type="submission" date="2020-08" db="EMBL/GenBank/DDBJ databases">
        <title>Genome public.</title>
        <authorList>
            <person name="Liu C."/>
            <person name="Sun Q."/>
        </authorList>
    </citation>
    <scope>NUCLEOTIDE SEQUENCE</scope>
    <source>
        <strain evidence="6">NSJ-12</strain>
    </source>
</reference>
<dbReference type="AlphaFoldDB" id="A0A926ID54"/>
<evidence type="ECO:0000256" key="4">
    <source>
        <dbReference type="ARBA" id="ARBA00023163"/>
    </source>
</evidence>
<evidence type="ECO:0000256" key="1">
    <source>
        <dbReference type="ARBA" id="ARBA00009437"/>
    </source>
</evidence>
<sequence length="297" mass="34153">MLEELKTFIQVVKYRNFTKAAKKVNLSQPTVSLHIKRLEQYFDTTLITRSSKSKEVLITKQGEFLYEKGQDLIAQIDLLKGELLQIDDKAKKKILVGASKTIGDYFLPQIIGDFSNKYPDIQLEVFIENTAHICDMMNEGEIQVGLIEGIDPYYDFDREYFYQDRMVVAVSNKSPLATMDVSIDDLNNQIWISREEGSGTQEYLKLFLNMHNITPKNVIVFNSNYAVKEAVKNGIGITIISECVVSHAAFDKELNILPLELLPKRKYSYILPKDKEVDLDILTFINMLKDYKVNRTN</sequence>
<keyword evidence="7" id="KW-1185">Reference proteome</keyword>
<dbReference type="GO" id="GO:0003700">
    <property type="term" value="F:DNA-binding transcription factor activity"/>
    <property type="evidence" value="ECO:0007669"/>
    <property type="project" value="InterPro"/>
</dbReference>
<name>A0A926ID54_9FIRM</name>